<feature type="transmembrane region" description="Helical" evidence="1">
    <location>
        <begin position="384"/>
        <end position="402"/>
    </location>
</feature>
<dbReference type="SUPFAM" id="SSF103473">
    <property type="entry name" value="MFS general substrate transporter"/>
    <property type="match status" value="1"/>
</dbReference>
<feature type="domain" description="Cyclic nucleotide-binding" evidence="2">
    <location>
        <begin position="575"/>
        <end position="676"/>
    </location>
</feature>
<protein>
    <recommendedName>
        <fullName evidence="2">Cyclic nucleotide-binding domain-containing protein</fullName>
    </recommendedName>
</protein>
<dbReference type="EMBL" id="LQPY01000021">
    <property type="protein sequence ID" value="ORX03660.1"/>
    <property type="molecule type" value="Genomic_DNA"/>
</dbReference>
<dbReference type="Gene3D" id="2.60.120.10">
    <property type="entry name" value="Jelly Rolls"/>
    <property type="match status" value="2"/>
</dbReference>
<accession>A0ABX3W4L1</accession>
<dbReference type="SMART" id="SM00100">
    <property type="entry name" value="cNMP"/>
    <property type="match status" value="2"/>
</dbReference>
<feature type="transmembrane region" description="Helical" evidence="1">
    <location>
        <begin position="322"/>
        <end position="343"/>
    </location>
</feature>
<evidence type="ECO:0000259" key="2">
    <source>
        <dbReference type="PROSITE" id="PS50042"/>
    </source>
</evidence>
<dbReference type="InterPro" id="IPR014710">
    <property type="entry name" value="RmlC-like_jellyroll"/>
</dbReference>
<evidence type="ECO:0000256" key="1">
    <source>
        <dbReference type="SAM" id="Phobius"/>
    </source>
</evidence>
<dbReference type="PROSITE" id="PS00889">
    <property type="entry name" value="CNMP_BINDING_2"/>
    <property type="match status" value="1"/>
</dbReference>
<feature type="transmembrane region" description="Helical" evidence="1">
    <location>
        <begin position="47"/>
        <end position="67"/>
    </location>
</feature>
<dbReference type="InterPro" id="IPR036259">
    <property type="entry name" value="MFS_trans_sf"/>
</dbReference>
<dbReference type="PANTHER" id="PTHR23011:SF28">
    <property type="entry name" value="CYCLIC NUCLEOTIDE-BINDING DOMAIN CONTAINING PROTEIN"/>
    <property type="match status" value="1"/>
</dbReference>
<keyword evidence="1" id="KW-0812">Transmembrane</keyword>
<feature type="transmembrane region" description="Helical" evidence="1">
    <location>
        <begin position="171"/>
        <end position="191"/>
    </location>
</feature>
<feature type="transmembrane region" description="Helical" evidence="1">
    <location>
        <begin position="297"/>
        <end position="316"/>
    </location>
</feature>
<name>A0ABX3W4L1_9MYCO</name>
<proteinExistence type="predicted"/>
<dbReference type="Proteomes" id="UP000193710">
    <property type="component" value="Unassembled WGS sequence"/>
</dbReference>
<feature type="transmembrane region" description="Helical" evidence="1">
    <location>
        <begin position="20"/>
        <end position="41"/>
    </location>
</feature>
<dbReference type="InterPro" id="IPR000595">
    <property type="entry name" value="cNMP-bd_dom"/>
</dbReference>
<dbReference type="PRINTS" id="PR00103">
    <property type="entry name" value="CAMPKINASE"/>
</dbReference>
<evidence type="ECO:0000313" key="3">
    <source>
        <dbReference type="EMBL" id="ORX03660.1"/>
    </source>
</evidence>
<keyword evidence="1" id="KW-1133">Transmembrane helix</keyword>
<dbReference type="Pfam" id="PF00027">
    <property type="entry name" value="cNMP_binding"/>
    <property type="match status" value="2"/>
</dbReference>
<comment type="caution">
    <text evidence="3">The sequence shown here is derived from an EMBL/GenBank/DDBJ whole genome shotgun (WGS) entry which is preliminary data.</text>
</comment>
<reference evidence="3 4" key="1">
    <citation type="submission" date="2016-01" db="EMBL/GenBank/DDBJ databases">
        <title>The new phylogeny of the genus Mycobacterium.</title>
        <authorList>
            <person name="Tarcisio F."/>
            <person name="Conor M."/>
            <person name="Antonella G."/>
            <person name="Elisabetta G."/>
            <person name="Giulia F.S."/>
            <person name="Sara T."/>
            <person name="Anna F."/>
            <person name="Clotilde B."/>
            <person name="Roberto B."/>
            <person name="Veronica D.S."/>
            <person name="Fabio R."/>
            <person name="Monica P."/>
            <person name="Olivier J."/>
            <person name="Enrico T."/>
            <person name="Nicola S."/>
        </authorList>
    </citation>
    <scope>NUCLEOTIDE SEQUENCE [LARGE SCALE GENOMIC DNA]</scope>
    <source>
        <strain evidence="3 4">DSM 44626</strain>
    </source>
</reference>
<feature type="domain" description="Cyclic nucleotide-binding" evidence="2">
    <location>
        <begin position="427"/>
        <end position="525"/>
    </location>
</feature>
<dbReference type="Gene3D" id="1.20.1250.20">
    <property type="entry name" value="MFS general substrate transporter like domains"/>
    <property type="match status" value="2"/>
</dbReference>
<keyword evidence="4" id="KW-1185">Reference proteome</keyword>
<feature type="transmembrane region" description="Helical" evidence="1">
    <location>
        <begin position="231"/>
        <end position="251"/>
    </location>
</feature>
<feature type="transmembrane region" description="Helical" evidence="1">
    <location>
        <begin position="355"/>
        <end position="378"/>
    </location>
</feature>
<dbReference type="PROSITE" id="PS50042">
    <property type="entry name" value="CNMP_BINDING_3"/>
    <property type="match status" value="2"/>
</dbReference>
<dbReference type="RefSeq" id="WP_036466276.1">
    <property type="nucleotide sequence ID" value="NZ_HG964446.1"/>
</dbReference>
<dbReference type="InterPro" id="IPR018488">
    <property type="entry name" value="cNMP-bd_CS"/>
</dbReference>
<organism evidence="3 4">
    <name type="scientific">Mycobacterium triplex</name>
    <dbReference type="NCBI Taxonomy" id="47839"/>
    <lineage>
        <taxon>Bacteria</taxon>
        <taxon>Bacillati</taxon>
        <taxon>Actinomycetota</taxon>
        <taxon>Actinomycetes</taxon>
        <taxon>Mycobacteriales</taxon>
        <taxon>Mycobacteriaceae</taxon>
        <taxon>Mycobacterium</taxon>
        <taxon>Mycobacterium simiae complex</taxon>
    </lineage>
</organism>
<feature type="transmembrane region" description="Helical" evidence="1">
    <location>
        <begin position="271"/>
        <end position="290"/>
    </location>
</feature>
<sequence length="676" mass="68432">MAFAASRMLSRNPQLRMLMAAWAAFYIGAFAHMVLIIAYTFSVGGAAAVGAATVLVTLPAGLFGPLTTPLAASARPQLHLAIGIGIRCLMMVATILAILSGASIGVVLVLVGMDSVLSAGVRPLHGALVVRLSDTAAEAAAGNAMTSSLVSASALAGPALAGVALGVWGSAWAFALPAILFVVGAAAALLIRVPSAGDSPTPVSGPSKGRARSLVTVLGAGFRGILASRPAAAATVLFAVNVTVLGVWYAGSASVAKERLHLGKDGVTTIMTLYGAGGLLGALAMLVFAARRGLASVLAGSLLGLAAVIASLGTISSPTVGLALAAGLGVAGAVTYAIAPTLVQRGVDRESMVPAVATLQSLYSLGMASGALVAPFLIDPLGLPATLGLVGGLAGLISLVAWPQLRGADKLSDEDAAKLAVIRTIPMLEPLPSLALEQLARAATRLTLPAGCEVFRQGDRGDRFYMIAAGLAEVAVDGRRVATLGPGGSFGEIALLHDVPRSSTVTAREELDLVAVERAEFLAALSTDSAAVGRLGQIACTRMTTPPVAERLVELSRDTAVSSGVTRELLALQPPMATIEATALGELADTARVLAAGDGALITREGDYGDTYYVIVDGGATVFEGDTEIRELRPGDGFGELAILRDVPRTATVRALGDTTLLAVDREAFHRARGAG</sequence>
<evidence type="ECO:0000313" key="4">
    <source>
        <dbReference type="Proteomes" id="UP000193710"/>
    </source>
</evidence>
<gene>
    <name evidence="3" type="ORF">AWC29_16365</name>
</gene>
<keyword evidence="1" id="KW-0472">Membrane</keyword>
<dbReference type="CDD" id="cd00038">
    <property type="entry name" value="CAP_ED"/>
    <property type="match status" value="2"/>
</dbReference>
<dbReference type="InterPro" id="IPR018490">
    <property type="entry name" value="cNMP-bd_dom_sf"/>
</dbReference>
<feature type="transmembrane region" description="Helical" evidence="1">
    <location>
        <begin position="88"/>
        <end position="113"/>
    </location>
</feature>
<dbReference type="PANTHER" id="PTHR23011">
    <property type="entry name" value="CYCLIC NUCLEOTIDE-BINDING DOMAIN CONTAINING PROTEIN"/>
    <property type="match status" value="1"/>
</dbReference>
<dbReference type="SUPFAM" id="SSF51206">
    <property type="entry name" value="cAMP-binding domain-like"/>
    <property type="match status" value="2"/>
</dbReference>